<keyword evidence="14" id="KW-0808">Transferase</keyword>
<keyword evidence="8" id="KW-1133">Transmembrane helix</keyword>
<evidence type="ECO:0000256" key="8">
    <source>
        <dbReference type="SAM" id="Phobius"/>
    </source>
</evidence>
<sequence>MDEAPLPFLLFSLTLLLVLYNCSAKDNTTVTPTQFITDLQTLTSSGEIFKLGFFSPLNSSNRYVGIWYNKIPVQTIVWVANRDNPLKDSSGILRITNDGNLVLLDGGGSVFWTTNVSNIASNNSIAELLDSGNLVLRQENTDRRILWQSFEDPYNTFLPLMMLGANRRTGKTLMLTSRKGESDPSSGIFCAGLELKDIPQIVIWKRSERHWRSGPWNNRIFIGISTMYSVYSDGFSIIRDVLEDTLYLTFDYFNKSSFTRFVLDHRGELVEERCDEGGDGWYRFFSTKDNDECDVYGKCGPFGSCNILDSPICSCLRGFKPKSEDEWSKGNWSGGCVRKTELQCEGNRNSTSISSSNNKGKNKEDGFLKLEMMKVPDFANWRLAVPKDAKECEQECIRNCSCLAYSYDSGVGCFIWGGSLVDIQKFSRGAGVDLHIRVAYSELDGKKNSKVIIILTVLIGTFTASVCAYFCWRWMAKQRESSNTNMLGDNADADLKFFKFEKLAIATDQFGEANKLGEGGFGSVYKGMFKDGQEIAVKRLSKGSGQGIQEFKNEVLVISKLQHSGYMSPEYAMEGLFSEKSDVYSFGVLLLEIVGRKRNNSLQHLELPLSLLGYAWQLWNENNMQSLIDSTVLSEPFLEQILRCIHVGLLCTRICKGQTNYVYNTFHAYK</sequence>
<dbReference type="EC" id="2.7.11.1" evidence="1"/>
<keyword evidence="8" id="KW-0472">Membrane</keyword>
<feature type="domain" description="Bulb-type lectin" evidence="12">
    <location>
        <begin position="27"/>
        <end position="149"/>
    </location>
</feature>
<dbReference type="PANTHER" id="PTHR32444">
    <property type="entry name" value="BULB-TYPE LECTIN DOMAIN-CONTAINING PROTEIN"/>
    <property type="match status" value="1"/>
</dbReference>
<accession>A0A200QQN4</accession>
<dbReference type="PROSITE" id="PS50011">
    <property type="entry name" value="PROTEIN_KINASE_DOM"/>
    <property type="match status" value="1"/>
</dbReference>
<keyword evidence="6" id="KW-0245">EGF-like domain</keyword>
<evidence type="ECO:0000256" key="2">
    <source>
        <dbReference type="ARBA" id="ARBA00022729"/>
    </source>
</evidence>
<feature type="chain" id="PRO_5012465141" description="non-specific serine/threonine protein kinase" evidence="9">
    <location>
        <begin position="25"/>
        <end position="670"/>
    </location>
</feature>
<feature type="signal peptide" evidence="9">
    <location>
        <begin position="1"/>
        <end position="24"/>
    </location>
</feature>
<feature type="domain" description="EGF-like" evidence="11">
    <location>
        <begin position="289"/>
        <end position="325"/>
    </location>
</feature>
<dbReference type="Pfam" id="PF01453">
    <property type="entry name" value="B_lectin"/>
    <property type="match status" value="1"/>
</dbReference>
<dbReference type="SMART" id="SM00473">
    <property type="entry name" value="PAN_AP"/>
    <property type="match status" value="1"/>
</dbReference>
<gene>
    <name evidence="14" type="ORF">BVC80_1375g5</name>
</gene>
<dbReference type="AlphaFoldDB" id="A0A200QQN4"/>
<dbReference type="InterPro" id="IPR017441">
    <property type="entry name" value="Protein_kinase_ATP_BS"/>
</dbReference>
<dbReference type="Gene3D" id="1.10.510.10">
    <property type="entry name" value="Transferase(Phosphotransferase) domain 1"/>
    <property type="match status" value="1"/>
</dbReference>
<comment type="catalytic activity">
    <reaction evidence="5">
        <text>L-seryl-[protein] + ATP = O-phospho-L-seryl-[protein] + ADP + H(+)</text>
        <dbReference type="Rhea" id="RHEA:17989"/>
        <dbReference type="Rhea" id="RHEA-COMP:9863"/>
        <dbReference type="Rhea" id="RHEA-COMP:11604"/>
        <dbReference type="ChEBI" id="CHEBI:15378"/>
        <dbReference type="ChEBI" id="CHEBI:29999"/>
        <dbReference type="ChEBI" id="CHEBI:30616"/>
        <dbReference type="ChEBI" id="CHEBI:83421"/>
        <dbReference type="ChEBI" id="CHEBI:456216"/>
        <dbReference type="EC" id="2.7.11.1"/>
    </reaction>
</comment>
<dbReference type="SUPFAM" id="SSF56112">
    <property type="entry name" value="Protein kinase-like (PK-like)"/>
    <property type="match status" value="1"/>
</dbReference>
<evidence type="ECO:0000256" key="3">
    <source>
        <dbReference type="ARBA" id="ARBA00023157"/>
    </source>
</evidence>
<evidence type="ECO:0000259" key="13">
    <source>
        <dbReference type="PROSITE" id="PS50948"/>
    </source>
</evidence>
<keyword evidence="3" id="KW-1015">Disulfide bond</keyword>
<dbReference type="Gene3D" id="3.30.200.20">
    <property type="entry name" value="Phosphorylase Kinase, domain 1"/>
    <property type="match status" value="1"/>
</dbReference>
<keyword evidence="7" id="KW-0067">ATP-binding</keyword>
<dbReference type="InterPro" id="IPR001480">
    <property type="entry name" value="Bulb-type_lectin_dom"/>
</dbReference>
<protein>
    <recommendedName>
        <fullName evidence="1">non-specific serine/threonine protein kinase</fullName>
        <ecNumber evidence="1">2.7.11.1</ecNumber>
    </recommendedName>
</protein>
<evidence type="ECO:0000256" key="1">
    <source>
        <dbReference type="ARBA" id="ARBA00012513"/>
    </source>
</evidence>
<feature type="binding site" evidence="7">
    <location>
        <position position="538"/>
    </location>
    <ligand>
        <name>ATP</name>
        <dbReference type="ChEBI" id="CHEBI:30616"/>
    </ligand>
</feature>
<dbReference type="FunFam" id="2.90.10.10:FF:000001">
    <property type="entry name" value="G-type lectin S-receptor-like serine/threonine-protein kinase"/>
    <property type="match status" value="1"/>
</dbReference>
<evidence type="ECO:0000256" key="4">
    <source>
        <dbReference type="ARBA" id="ARBA00047899"/>
    </source>
</evidence>
<comment type="caution">
    <text evidence="14">The sequence shown here is derived from an EMBL/GenBank/DDBJ whole genome shotgun (WGS) entry which is preliminary data.</text>
</comment>
<dbReference type="InterPro" id="IPR001245">
    <property type="entry name" value="Ser-Thr/Tyr_kinase_cat_dom"/>
</dbReference>
<dbReference type="Gene3D" id="2.90.10.10">
    <property type="entry name" value="Bulb-type lectin domain"/>
    <property type="match status" value="1"/>
</dbReference>
<evidence type="ECO:0000256" key="7">
    <source>
        <dbReference type="PROSITE-ProRule" id="PRU10141"/>
    </source>
</evidence>
<dbReference type="PROSITE" id="PS50927">
    <property type="entry name" value="BULB_LECTIN"/>
    <property type="match status" value="1"/>
</dbReference>
<dbReference type="InParanoid" id="A0A200QQN4"/>
<dbReference type="PANTHER" id="PTHR32444:SF198">
    <property type="entry name" value="BULB-TYPE LECTIN DOMAIN-CONTAINING PROTEIN"/>
    <property type="match status" value="1"/>
</dbReference>
<dbReference type="GO" id="GO:0048544">
    <property type="term" value="P:recognition of pollen"/>
    <property type="evidence" value="ECO:0007669"/>
    <property type="project" value="InterPro"/>
</dbReference>
<dbReference type="Pfam" id="PF07714">
    <property type="entry name" value="PK_Tyr_Ser-Thr"/>
    <property type="match status" value="2"/>
</dbReference>
<comment type="caution">
    <text evidence="6">Lacks conserved residue(s) required for the propagation of feature annotation.</text>
</comment>
<evidence type="ECO:0000313" key="14">
    <source>
        <dbReference type="EMBL" id="OVA12779.1"/>
    </source>
</evidence>
<evidence type="ECO:0000313" key="15">
    <source>
        <dbReference type="Proteomes" id="UP000195402"/>
    </source>
</evidence>
<keyword evidence="15" id="KW-1185">Reference proteome</keyword>
<dbReference type="GO" id="GO:0004674">
    <property type="term" value="F:protein serine/threonine kinase activity"/>
    <property type="evidence" value="ECO:0007669"/>
    <property type="project" value="UniProtKB-EC"/>
</dbReference>
<dbReference type="FunCoup" id="A0A200QQN4">
    <property type="interactions" value="576"/>
</dbReference>
<evidence type="ECO:0000256" key="5">
    <source>
        <dbReference type="ARBA" id="ARBA00048679"/>
    </source>
</evidence>
<dbReference type="CDD" id="cd00054">
    <property type="entry name" value="EGF_CA"/>
    <property type="match status" value="1"/>
</dbReference>
<dbReference type="InterPro" id="IPR000858">
    <property type="entry name" value="S_locus_glycoprot_dom"/>
</dbReference>
<keyword evidence="14" id="KW-0418">Kinase</keyword>
<feature type="transmembrane region" description="Helical" evidence="8">
    <location>
        <begin position="451"/>
        <end position="472"/>
    </location>
</feature>
<dbReference type="CDD" id="cd01098">
    <property type="entry name" value="PAN_AP_plant"/>
    <property type="match status" value="1"/>
</dbReference>
<dbReference type="EMBL" id="MVGT01001359">
    <property type="protein sequence ID" value="OVA12779.1"/>
    <property type="molecule type" value="Genomic_DNA"/>
</dbReference>
<evidence type="ECO:0000259" key="10">
    <source>
        <dbReference type="PROSITE" id="PS50011"/>
    </source>
</evidence>
<evidence type="ECO:0000259" key="11">
    <source>
        <dbReference type="PROSITE" id="PS50026"/>
    </source>
</evidence>
<dbReference type="PROSITE" id="PS00107">
    <property type="entry name" value="PROTEIN_KINASE_ATP"/>
    <property type="match status" value="1"/>
</dbReference>
<dbReference type="GO" id="GO:0005524">
    <property type="term" value="F:ATP binding"/>
    <property type="evidence" value="ECO:0007669"/>
    <property type="project" value="UniProtKB-UniRule"/>
</dbReference>
<dbReference type="InterPro" id="IPR036426">
    <property type="entry name" value="Bulb-type_lectin_dom_sf"/>
</dbReference>
<keyword evidence="7" id="KW-0547">Nucleotide-binding</keyword>
<dbReference type="PROSITE" id="PS50948">
    <property type="entry name" value="PAN"/>
    <property type="match status" value="1"/>
</dbReference>
<reference evidence="14 15" key="1">
    <citation type="journal article" date="2017" name="Mol. Plant">
        <title>The Genome of Medicinal Plant Macleaya cordata Provides New Insights into Benzylisoquinoline Alkaloids Metabolism.</title>
        <authorList>
            <person name="Liu X."/>
            <person name="Liu Y."/>
            <person name="Huang P."/>
            <person name="Ma Y."/>
            <person name="Qing Z."/>
            <person name="Tang Q."/>
            <person name="Cao H."/>
            <person name="Cheng P."/>
            <person name="Zheng Y."/>
            <person name="Yuan Z."/>
            <person name="Zhou Y."/>
            <person name="Liu J."/>
            <person name="Tang Z."/>
            <person name="Zhuo Y."/>
            <person name="Zhang Y."/>
            <person name="Yu L."/>
            <person name="Huang J."/>
            <person name="Yang P."/>
            <person name="Peng Q."/>
            <person name="Zhang J."/>
            <person name="Jiang W."/>
            <person name="Zhang Z."/>
            <person name="Lin K."/>
            <person name="Ro D.K."/>
            <person name="Chen X."/>
            <person name="Xiong X."/>
            <person name="Shang Y."/>
            <person name="Huang S."/>
            <person name="Zeng J."/>
        </authorList>
    </citation>
    <scope>NUCLEOTIDE SEQUENCE [LARGE SCALE GENOMIC DNA]</scope>
    <source>
        <strain evidence="15">cv. BLH2017</strain>
        <tissue evidence="14">Root</tissue>
    </source>
</reference>
<dbReference type="PROSITE" id="PS50026">
    <property type="entry name" value="EGF_3"/>
    <property type="match status" value="1"/>
</dbReference>
<dbReference type="Proteomes" id="UP000195402">
    <property type="component" value="Unassembled WGS sequence"/>
</dbReference>
<dbReference type="InterPro" id="IPR000742">
    <property type="entry name" value="EGF"/>
</dbReference>
<proteinExistence type="predicted"/>
<keyword evidence="2 9" id="KW-0732">Signal</keyword>
<keyword evidence="8" id="KW-0812">Transmembrane</keyword>
<comment type="catalytic activity">
    <reaction evidence="4">
        <text>L-threonyl-[protein] + ATP = O-phospho-L-threonyl-[protein] + ADP + H(+)</text>
        <dbReference type="Rhea" id="RHEA:46608"/>
        <dbReference type="Rhea" id="RHEA-COMP:11060"/>
        <dbReference type="Rhea" id="RHEA-COMP:11605"/>
        <dbReference type="ChEBI" id="CHEBI:15378"/>
        <dbReference type="ChEBI" id="CHEBI:30013"/>
        <dbReference type="ChEBI" id="CHEBI:30616"/>
        <dbReference type="ChEBI" id="CHEBI:61977"/>
        <dbReference type="ChEBI" id="CHEBI:456216"/>
        <dbReference type="EC" id="2.7.11.1"/>
    </reaction>
</comment>
<dbReference type="InterPro" id="IPR011009">
    <property type="entry name" value="Kinase-like_dom_sf"/>
</dbReference>
<organism evidence="14 15">
    <name type="scientific">Macleaya cordata</name>
    <name type="common">Five-seeded plume-poppy</name>
    <name type="synonym">Bocconia cordata</name>
    <dbReference type="NCBI Taxonomy" id="56857"/>
    <lineage>
        <taxon>Eukaryota</taxon>
        <taxon>Viridiplantae</taxon>
        <taxon>Streptophyta</taxon>
        <taxon>Embryophyta</taxon>
        <taxon>Tracheophyta</taxon>
        <taxon>Spermatophyta</taxon>
        <taxon>Magnoliopsida</taxon>
        <taxon>Ranunculales</taxon>
        <taxon>Papaveraceae</taxon>
        <taxon>Papaveroideae</taxon>
        <taxon>Macleaya</taxon>
    </lineage>
</organism>
<dbReference type="InterPro" id="IPR003609">
    <property type="entry name" value="Pan_app"/>
</dbReference>
<evidence type="ECO:0000259" key="12">
    <source>
        <dbReference type="PROSITE" id="PS50927"/>
    </source>
</evidence>
<dbReference type="InterPro" id="IPR000719">
    <property type="entry name" value="Prot_kinase_dom"/>
</dbReference>
<feature type="domain" description="Protein kinase" evidence="10">
    <location>
        <begin position="510"/>
        <end position="670"/>
    </location>
</feature>
<evidence type="ECO:0000256" key="9">
    <source>
        <dbReference type="SAM" id="SignalP"/>
    </source>
</evidence>
<evidence type="ECO:0000256" key="6">
    <source>
        <dbReference type="PROSITE-ProRule" id="PRU00076"/>
    </source>
</evidence>
<dbReference type="Pfam" id="PF08276">
    <property type="entry name" value="PAN_2"/>
    <property type="match status" value="1"/>
</dbReference>
<dbReference type="CDD" id="cd00028">
    <property type="entry name" value="B_lectin"/>
    <property type="match status" value="1"/>
</dbReference>
<dbReference type="OMA" id="GANEQDC"/>
<name>A0A200QQN4_MACCD</name>
<dbReference type="SMART" id="SM00108">
    <property type="entry name" value="B_lectin"/>
    <property type="match status" value="1"/>
</dbReference>
<dbReference type="SUPFAM" id="SSF51110">
    <property type="entry name" value="alpha-D-mannose-specific plant lectins"/>
    <property type="match status" value="1"/>
</dbReference>
<dbReference type="OrthoDB" id="1934880at2759"/>
<feature type="domain" description="Apple" evidence="13">
    <location>
        <begin position="344"/>
        <end position="439"/>
    </location>
</feature>
<dbReference type="Pfam" id="PF00954">
    <property type="entry name" value="S_locus_glycop"/>
    <property type="match status" value="1"/>
</dbReference>